<dbReference type="EC" id="3.4.21.97" evidence="9"/>
<keyword evidence="4 9" id="KW-0645">Protease</keyword>
<comment type="subunit">
    <molecule>Capsid scaffolding protein</molecule>
    <text evidence="9">Homomultimer. Interacts with major capsid protein.</text>
</comment>
<dbReference type="Pfam" id="PF00716">
    <property type="entry name" value="Peptidase_S21"/>
    <property type="match status" value="1"/>
</dbReference>
<comment type="subcellular location">
    <molecule>Assemblin</molecule>
    <subcellularLocation>
        <location evidence="9">Host nucleus</location>
    </subcellularLocation>
</comment>
<keyword evidence="1 9" id="KW-0597">Phosphoprotein</keyword>
<comment type="function">
    <text evidence="9">Assemblin: Protease that plays an essential role in virion assembly within the nucleus. Catalyzes the cleavage of the assembly protein after formation of the spherical procapsid. By that cleavage, the capsid matures and gains its icosahedral shape. The cleavage sites seem to include -Ala-Ser-, -Ala-Ala-, as well as Ala-Thr bonds. Assemblin and cleavages products are evicted from the capsid before or during DNA packaging.</text>
</comment>
<evidence type="ECO:0000256" key="2">
    <source>
        <dbReference type="ARBA" id="ARBA00022562"/>
    </source>
</evidence>
<evidence type="ECO:0000313" key="12">
    <source>
        <dbReference type="Proteomes" id="UP000102156"/>
    </source>
</evidence>
<organism evidence="11 12">
    <name type="scientific">Human cytomegalovirus</name>
    <name type="common">HHV-5</name>
    <name type="synonym">Human herpesvirus 5</name>
    <dbReference type="NCBI Taxonomy" id="10359"/>
    <lineage>
        <taxon>Viruses</taxon>
        <taxon>Duplodnaviria</taxon>
        <taxon>Heunggongvirae</taxon>
        <taxon>Peploviricota</taxon>
        <taxon>Herviviricetes</taxon>
        <taxon>Herpesvirales</taxon>
        <taxon>Orthoherpesviridae</taxon>
        <taxon>Betaherpesvirinae</taxon>
        <taxon>Cytomegalovirus</taxon>
        <taxon>Cytomegalovirus humanbeta5</taxon>
    </lineage>
</organism>
<comment type="catalytic activity">
    <reaction evidence="9">
        <text>Cleaves -Ala-|-Ser- and -Ala-|-Ala- bonds in the scaffold protein.</text>
        <dbReference type="EC" id="3.4.21.97"/>
    </reaction>
</comment>
<comment type="PTM">
    <text evidence="9">Capsid scaffolding protein: Capsid scaffolding protein is cleaved by assemblin after formation of the spherical procapsid. As a result, the capsid obtains its mature, icosahedral shape. Cleavages occur at two or more sites: release (R-site) and maturation (M-site).</text>
</comment>
<dbReference type="GO" id="GO:0019076">
    <property type="term" value="P:viral release from host cell"/>
    <property type="evidence" value="ECO:0007669"/>
    <property type="project" value="UniProtKB-UniRule"/>
</dbReference>
<proteinExistence type="inferred from homology"/>
<organismHost>
    <name type="scientific">Homo sapiens</name>
    <name type="common">Human</name>
    <dbReference type="NCBI Taxonomy" id="9606"/>
</organismHost>
<comment type="subunit">
    <molecule>Assembly protein</molecule>
    <text evidence="9">Homomultimer. Interacts with major capsid protein.</text>
</comment>
<evidence type="ECO:0000256" key="9">
    <source>
        <dbReference type="HAMAP-Rule" id="MF_04008"/>
    </source>
</evidence>
<evidence type="ECO:0000256" key="10">
    <source>
        <dbReference type="SAM" id="MobiDB-lite"/>
    </source>
</evidence>
<evidence type="ECO:0000256" key="5">
    <source>
        <dbReference type="ARBA" id="ARBA00022801"/>
    </source>
</evidence>
<keyword evidence="5 9" id="KW-0378">Hydrolase</keyword>
<feature type="compositionally biased region" description="Pro residues" evidence="10">
    <location>
        <begin position="294"/>
        <end position="311"/>
    </location>
</feature>
<feature type="region of interest" description="Interaction with major capsid protein" evidence="9">
    <location>
        <begin position="690"/>
        <end position="710"/>
    </location>
</feature>
<feature type="region of interest" description="Disordered" evidence="10">
    <location>
        <begin position="596"/>
        <end position="621"/>
    </location>
</feature>
<name>A0A0G2T8B7_HCMV</name>
<dbReference type="GO" id="GO:0042025">
    <property type="term" value="C:host cell nucleus"/>
    <property type="evidence" value="ECO:0007669"/>
    <property type="project" value="UniProtKB-SubCell"/>
</dbReference>
<comment type="function">
    <text evidence="9">Assembly protein: Plays a major role in capsid assembly. Acts as a scaffold protein by binding major capsid protein. Multimerizes in the nucleus such as major capsid protein forms the icosahedral T=16 capsid. Cleaved by assemblin after capsid completion. The cleavages products are evicted from the capsid before or during DNA packaging.</text>
</comment>
<feature type="region of interest" description="Disordered" evidence="10">
    <location>
        <begin position="269"/>
        <end position="336"/>
    </location>
</feature>
<dbReference type="InterPro" id="IPR035443">
    <property type="entry name" value="Herpes_virus_sf"/>
</dbReference>
<gene>
    <name evidence="11" type="primary">UL80</name>
</gene>
<dbReference type="GO" id="GO:0004252">
    <property type="term" value="F:serine-type endopeptidase activity"/>
    <property type="evidence" value="ECO:0007669"/>
    <property type="project" value="UniProtKB-UniRule"/>
</dbReference>
<evidence type="ECO:0000256" key="4">
    <source>
        <dbReference type="ARBA" id="ARBA00022670"/>
    </source>
</evidence>
<dbReference type="SUPFAM" id="SSF50789">
    <property type="entry name" value="Herpes virus serine proteinase, assemblin"/>
    <property type="match status" value="1"/>
</dbReference>
<dbReference type="GO" id="GO:0042802">
    <property type="term" value="F:identical protein binding"/>
    <property type="evidence" value="ECO:0007669"/>
    <property type="project" value="UniProtKB-UniRule"/>
</dbReference>
<sequence>MTMDEQQSQAVAPVYVGGFLARYDQSPDEAELLLPRDVVEHWLHAQGQGQPSLSVALPLNINHDDTAVVGHVAAMQSVRDGLFCLGCVTSPRFLEIVRRASEKSELVSRGPVSPLQPDKVVEFLSGSYAGLSLSSRRCDDVEAATSLSGSETTPFKHVALCSVGRRRGTLAVYGRDPEWVTQRFPDLTAADRDGLRAQWQRCGSTAVDASGDPFRSDSYGLLGNSVDALYIRERLPKLRYDKQLVGVTERESYVKASVSPEAACDIKAASAERSGDSRSQAATPAAGARVPSSSPSPPVEPPSPVQPPALPASPSVLPAESPPSLSPLEPAEAASMSHPLSAAVTAATAPPGATVAGASPAVPSLAWPHDGVYLPKDAFFSLLGASRSAAPVMYPGAVAAPPAASPAPLPLPSYPASYGAPVVGYDQLAARHFADYVDPHYPGWGRRYEPTPPLHSSYPVPPPPSPAYYRRRDSPGGMDEPPSGWERYDGGHRGQSQKQHRHGGSGGHNKRRKEAAAASSSSSSSDEDLSFPGEAEHGRARKRLKSHVNSDGGSGGHAGSNQQQQQRYDELRDAIHELKRDLFAARQSSTLLSAALPAAASSSPTTTTVCTPTGELTSGGGETPTALLSGGAKVAERAQAGVVNASCRLATASGSEAATAGPSTAGSSSCPASVVLAAAAAQAAAASQSPPKDMVDLNRRIFVAALNKLE</sequence>
<feature type="site" description="Cleavage; by assemblin; Release site" evidence="9">
    <location>
        <begin position="256"/>
        <end position="257"/>
    </location>
</feature>
<feature type="active site" description="Charge relay system" evidence="9">
    <location>
        <position position="132"/>
    </location>
</feature>
<dbReference type="Gene3D" id="3.20.16.10">
    <property type="entry name" value="Herpesvirus/Caudovirus protease domain"/>
    <property type="match status" value="1"/>
</dbReference>
<evidence type="ECO:0000313" key="11">
    <source>
        <dbReference type="EMBL" id="AKI08798.1"/>
    </source>
</evidence>
<feature type="active site" description="Charge relay system" evidence="9">
    <location>
        <position position="63"/>
    </location>
</feature>
<keyword evidence="8 9" id="KW-1035">Host cytoplasm</keyword>
<feature type="active site" description="Charge relay system" evidence="9">
    <location>
        <position position="157"/>
    </location>
</feature>
<comment type="caution">
    <text evidence="9">Lacks conserved residue(s) required for the propagation of feature annotation.</text>
</comment>
<feature type="compositionally biased region" description="Low complexity" evidence="10">
    <location>
        <begin position="596"/>
        <end position="608"/>
    </location>
</feature>
<comment type="function">
    <text evidence="9">Capsid scaffolding protein: Acts as a scaffold protein by binding major capsid protein in the cytoplasm, inducing the nuclear localization of both proteins. Multimerizes in the nucleus such as major capsid protein forms the icosahedral T=16 capsid. Autocatalytic cleavage releases the assembly protein, and subsequently abolishes interaction with major capsid protein. Cleavages products are evicted from the capsid before or during DNA packaging.</text>
</comment>
<protein>
    <recommendedName>
        <fullName evidence="9">Capsid scaffolding protein</fullName>
    </recommendedName>
    <alternativeName>
        <fullName evidence="9">Protease precursor</fullName>
        <shortName evidence="9">pPR</shortName>
    </alternativeName>
    <component>
        <recommendedName>
            <fullName evidence="9">Assemblin</fullName>
            <ecNumber evidence="9">3.4.21.97</ecNumber>
        </recommendedName>
        <alternativeName>
            <fullName evidence="9">Protease</fullName>
            <shortName evidence="9">Pr</shortName>
        </alternativeName>
    </component>
    <component>
        <recommendedName>
            <fullName evidence="9">Assembly protein</fullName>
            <shortName evidence="9">AP</shortName>
        </recommendedName>
        <alternativeName>
            <fullName evidence="9">Capsid assembly protein</fullName>
        </alternativeName>
    </component>
</protein>
<comment type="similarity">
    <text evidence="9">Belongs to the herpesviridae capsid scaffolding protein family.</text>
</comment>
<keyword evidence="7 9" id="KW-0118">Viral capsid assembly</keyword>
<evidence type="ECO:0000256" key="8">
    <source>
        <dbReference type="ARBA" id="ARBA00023200"/>
    </source>
</evidence>
<dbReference type="GO" id="GO:0006508">
    <property type="term" value="P:proteolysis"/>
    <property type="evidence" value="ECO:0007669"/>
    <property type="project" value="UniProtKB-KW"/>
</dbReference>
<evidence type="ECO:0000256" key="3">
    <source>
        <dbReference type="ARBA" id="ARBA00022612"/>
    </source>
</evidence>
<comment type="subcellular location">
    <molecule>Capsid scaffolding protein</molecule>
    <subcellularLocation>
        <location evidence="9">Host cytoplasm</location>
    </subcellularLocation>
</comment>
<accession>A0A0G2T8B7</accession>
<dbReference type="GO" id="GO:0039708">
    <property type="term" value="P:nuclear capsid assembly"/>
    <property type="evidence" value="ECO:0007669"/>
    <property type="project" value="UniProtKB-ARBA"/>
</dbReference>
<dbReference type="EMBL" id="KP745640">
    <property type="protein sequence ID" value="AKI08798.1"/>
    <property type="molecule type" value="Genomic_DNA"/>
</dbReference>
<dbReference type="FunFam" id="3.20.16.10:FF:000001">
    <property type="entry name" value="Capsid scaffolding protein"/>
    <property type="match status" value="1"/>
</dbReference>
<dbReference type="HAMAP" id="MF_04008">
    <property type="entry name" value="HSV_SCAF"/>
    <property type="match status" value="1"/>
</dbReference>
<reference evidence="11 12" key="1">
    <citation type="journal article" date="2015" name="J. Virol.">
        <title>High-throughput analysis of human cytomegalovirus genome diversity highlights the widespread occurrence of gene-disrupting mutations and pervasive recombination.</title>
        <authorList>
            <person name="Sijmons S."/>
            <person name="Thys K."/>
            <person name="Mbong Ngwese M."/>
            <person name="Van Damme E."/>
            <person name="Dvorak J."/>
            <person name="Van Loock M."/>
            <person name="Li G."/>
            <person name="Tachezy R."/>
            <person name="Busson L."/>
            <person name="Aerssens J."/>
            <person name="Van Ranst M."/>
            <person name="Maes P."/>
        </authorList>
    </citation>
    <scope>NUCLEOTIDE SEQUENCE [LARGE SCALE GENOMIC DNA]</scope>
    <source>
        <strain evidence="11">BE/22/2010</strain>
    </source>
</reference>
<dbReference type="PRINTS" id="PR00236">
    <property type="entry name" value="HSVCAPSIDP40"/>
</dbReference>
<evidence type="ECO:0000256" key="1">
    <source>
        <dbReference type="ARBA" id="ARBA00022553"/>
    </source>
</evidence>
<comment type="domain">
    <text evidence="9">Region of interaction between pPR and pAP is called Amino conserved domain (ACD). The region of interaction with major capsid protein is called carboxyl conserved domain (CCD).</text>
</comment>
<feature type="compositionally biased region" description="Basic residues" evidence="10">
    <location>
        <begin position="498"/>
        <end position="513"/>
    </location>
</feature>
<feature type="chain" id="PRO_5023360646" description="Capsid scaffolding protein" evidence="9">
    <location>
        <begin position="1"/>
        <end position="710"/>
    </location>
</feature>
<comment type="subunit">
    <molecule>Assemblin</molecule>
    <text evidence="9">Exists in a monomer-dimer equilibrium with the dimer being the active species.</text>
</comment>
<feature type="compositionally biased region" description="Low complexity" evidence="10">
    <location>
        <begin position="284"/>
        <end position="293"/>
    </location>
</feature>
<dbReference type="Proteomes" id="UP000102156">
    <property type="component" value="Segment"/>
</dbReference>
<feature type="chain" id="PRO_5023360645" description="Assemblin" evidence="9">
    <location>
        <begin position="1"/>
        <end position="256"/>
    </location>
</feature>
<comment type="subcellular location">
    <molecule>Assembly protein</molecule>
    <subcellularLocation>
        <location evidence="9">Host nucleus</location>
    </subcellularLocation>
</comment>
<evidence type="ECO:0000256" key="6">
    <source>
        <dbReference type="ARBA" id="ARBA00022825"/>
    </source>
</evidence>
<feature type="region of interest" description="Disordered" evidence="10">
    <location>
        <begin position="455"/>
        <end position="567"/>
    </location>
</feature>
<evidence type="ECO:0000256" key="7">
    <source>
        <dbReference type="ARBA" id="ARBA00022950"/>
    </source>
</evidence>
<feature type="compositionally biased region" description="Low complexity" evidence="10">
    <location>
        <begin position="326"/>
        <end position="336"/>
    </location>
</feature>
<keyword evidence="6 9" id="KW-0720">Serine protease</keyword>
<dbReference type="GO" id="GO:0030430">
    <property type="term" value="C:host cell cytoplasm"/>
    <property type="evidence" value="ECO:0007669"/>
    <property type="project" value="UniProtKB-SubCell"/>
</dbReference>
<feature type="chain" id="PRO_5023360648" description="Assembly protein" evidence="9">
    <location>
        <begin position="257"/>
        <end position="710"/>
    </location>
</feature>
<keyword evidence="3 9" id="KW-1188">Viral release from host cell</keyword>
<dbReference type="InterPro" id="IPR001847">
    <property type="entry name" value="Peptidase_S21"/>
</dbReference>
<keyword evidence="2 9" id="KW-1048">Host nucleus</keyword>